<reference evidence="3" key="1">
    <citation type="submission" date="2020-11" db="EMBL/GenBank/DDBJ databases">
        <authorList>
            <consortium name="DOE Joint Genome Institute"/>
            <person name="Ahrendt S."/>
            <person name="Riley R."/>
            <person name="Andreopoulos W."/>
            <person name="Labutti K."/>
            <person name="Pangilinan J."/>
            <person name="Ruiz-Duenas F.J."/>
            <person name="Barrasa J.M."/>
            <person name="Sanchez-Garcia M."/>
            <person name="Camarero S."/>
            <person name="Miyauchi S."/>
            <person name="Serrano A."/>
            <person name="Linde D."/>
            <person name="Babiker R."/>
            <person name="Drula E."/>
            <person name="Ayuso-Fernandez I."/>
            <person name="Pacheco R."/>
            <person name="Padilla G."/>
            <person name="Ferreira P."/>
            <person name="Barriuso J."/>
            <person name="Kellner H."/>
            <person name="Castanera R."/>
            <person name="Alfaro M."/>
            <person name="Ramirez L."/>
            <person name="Pisabarro A.G."/>
            <person name="Kuo A."/>
            <person name="Tritt A."/>
            <person name="Lipzen A."/>
            <person name="He G."/>
            <person name="Yan M."/>
            <person name="Ng V."/>
            <person name="Cullen D."/>
            <person name="Martin F."/>
            <person name="Rosso M.-N."/>
            <person name="Henrissat B."/>
            <person name="Hibbett D."/>
            <person name="Martinez A.T."/>
            <person name="Grigoriev I.V."/>
        </authorList>
    </citation>
    <scope>NUCLEOTIDE SEQUENCE</scope>
    <source>
        <strain evidence="3">CIRM-BRFM 674</strain>
    </source>
</reference>
<evidence type="ECO:0000256" key="1">
    <source>
        <dbReference type="SAM" id="SignalP"/>
    </source>
</evidence>
<dbReference type="Pfam" id="PF26113">
    <property type="entry name" value="GH16_XgeA"/>
    <property type="match status" value="1"/>
</dbReference>
<dbReference type="InterPro" id="IPR050546">
    <property type="entry name" value="Glycosyl_Hydrlase_16"/>
</dbReference>
<gene>
    <name evidence="3" type="ORF">BDN70DRAFT_912275</name>
</gene>
<comment type="caution">
    <text evidence="3">The sequence shown here is derived from an EMBL/GenBank/DDBJ whole genome shotgun (WGS) entry which is preliminary data.</text>
</comment>
<dbReference type="EMBL" id="MU155179">
    <property type="protein sequence ID" value="KAF9481409.1"/>
    <property type="molecule type" value="Genomic_DNA"/>
</dbReference>
<proteinExistence type="predicted"/>
<organism evidence="3 4">
    <name type="scientific">Pholiota conissans</name>
    <dbReference type="NCBI Taxonomy" id="109636"/>
    <lineage>
        <taxon>Eukaryota</taxon>
        <taxon>Fungi</taxon>
        <taxon>Dikarya</taxon>
        <taxon>Basidiomycota</taxon>
        <taxon>Agaricomycotina</taxon>
        <taxon>Agaricomycetes</taxon>
        <taxon>Agaricomycetidae</taxon>
        <taxon>Agaricales</taxon>
        <taxon>Agaricineae</taxon>
        <taxon>Strophariaceae</taxon>
        <taxon>Pholiota</taxon>
    </lineage>
</organism>
<dbReference type="PROSITE" id="PS51762">
    <property type="entry name" value="GH16_2"/>
    <property type="match status" value="1"/>
</dbReference>
<feature type="signal peptide" evidence="1">
    <location>
        <begin position="1"/>
        <end position="17"/>
    </location>
</feature>
<dbReference type="Proteomes" id="UP000807469">
    <property type="component" value="Unassembled WGS sequence"/>
</dbReference>
<dbReference type="PANTHER" id="PTHR10963:SF24">
    <property type="entry name" value="GLYCOSIDASE C21B10.07-RELATED"/>
    <property type="match status" value="1"/>
</dbReference>
<dbReference type="InterPro" id="IPR013320">
    <property type="entry name" value="ConA-like_dom_sf"/>
</dbReference>
<dbReference type="SUPFAM" id="SSF49899">
    <property type="entry name" value="Concanavalin A-like lectins/glucanases"/>
    <property type="match status" value="1"/>
</dbReference>
<dbReference type="CDD" id="cd02181">
    <property type="entry name" value="GH16_fungal_Lam16A_glucanase"/>
    <property type="match status" value="1"/>
</dbReference>
<dbReference type="GO" id="GO:0009251">
    <property type="term" value="P:glucan catabolic process"/>
    <property type="evidence" value="ECO:0007669"/>
    <property type="project" value="TreeGrafter"/>
</dbReference>
<dbReference type="OrthoDB" id="192832at2759"/>
<feature type="chain" id="PRO_5040362094" evidence="1">
    <location>
        <begin position="18"/>
        <end position="381"/>
    </location>
</feature>
<dbReference type="InterPro" id="IPR000757">
    <property type="entry name" value="Beta-glucanase-like"/>
</dbReference>
<evidence type="ECO:0000313" key="3">
    <source>
        <dbReference type="EMBL" id="KAF9481409.1"/>
    </source>
</evidence>
<dbReference type="Gene3D" id="2.60.120.200">
    <property type="match status" value="1"/>
</dbReference>
<evidence type="ECO:0000259" key="2">
    <source>
        <dbReference type="PROSITE" id="PS51762"/>
    </source>
</evidence>
<sequence>MSCALLIAMISVSFAYAVSGSESLWFTSLWTLEKRDSFELNLDGTPFIWLPYDEYSGETFYDRWNFFDGNDPTNGHVNYVNRTTAFSDRLVYIEDDRKIIMKADDTTRLARGVYRKSVRIESKDQFNTGLFILDLNQAPWGCAVWPAFWTFGDHWPYKGEIDIIEGVHDNEHNQIAFHTADGCHLNASTPVTGTIQKTSSGRNQTDCNGLINDNSGCGVTEWSRASYGPHFDSQGGGLFAMKWDENDISVWSFYRAAIPLDVTAGTPMPSAWGLPSAKLESSMCNIPKFFSNHSIIFDITFCGDWAGNSYATSQCPGTCEERLMDPANFVNATWSINSLKIYQKQNLTGQLPVTSSSVHTIPWTRLMELYLLINMLCILHF</sequence>
<accession>A0A9P5Z7G1</accession>
<evidence type="ECO:0000313" key="4">
    <source>
        <dbReference type="Proteomes" id="UP000807469"/>
    </source>
</evidence>
<dbReference type="AlphaFoldDB" id="A0A9P5Z7G1"/>
<keyword evidence="4" id="KW-1185">Reference proteome</keyword>
<keyword evidence="3" id="KW-0378">Hydrolase</keyword>
<dbReference type="PANTHER" id="PTHR10963">
    <property type="entry name" value="GLYCOSYL HYDROLASE-RELATED"/>
    <property type="match status" value="1"/>
</dbReference>
<feature type="domain" description="GH16" evidence="2">
    <location>
        <begin position="45"/>
        <end position="314"/>
    </location>
</feature>
<protein>
    <submittedName>
        <fullName evidence="3">Glycoside hydrolase family 16 protein</fullName>
    </submittedName>
</protein>
<keyword evidence="1" id="KW-0732">Signal</keyword>
<dbReference type="GO" id="GO:0004553">
    <property type="term" value="F:hydrolase activity, hydrolyzing O-glycosyl compounds"/>
    <property type="evidence" value="ECO:0007669"/>
    <property type="project" value="InterPro"/>
</dbReference>
<name>A0A9P5Z7G1_9AGAR</name>